<dbReference type="Proteomes" id="UP000249082">
    <property type="component" value="Unassembled WGS sequence"/>
</dbReference>
<dbReference type="Pfam" id="PF13563">
    <property type="entry name" value="2_5_RNA_ligase2"/>
    <property type="match status" value="1"/>
</dbReference>
<accession>A0A2W5QYK1</accession>
<reference evidence="2 3" key="1">
    <citation type="submission" date="2017-08" db="EMBL/GenBank/DDBJ databases">
        <title>Infants hospitalized years apart are colonized by the same room-sourced microbial strains.</title>
        <authorList>
            <person name="Brooks B."/>
            <person name="Olm M.R."/>
            <person name="Firek B.A."/>
            <person name="Baker R."/>
            <person name="Thomas B.C."/>
            <person name="Morowitz M.J."/>
            <person name="Banfield J.F."/>
        </authorList>
    </citation>
    <scope>NUCLEOTIDE SEQUENCE [LARGE SCALE GENOMIC DNA]</scope>
    <source>
        <strain evidence="2">S2_005_002_R2_33</strain>
    </source>
</reference>
<evidence type="ECO:0000313" key="2">
    <source>
        <dbReference type="EMBL" id="PZQ56470.1"/>
    </source>
</evidence>
<evidence type="ECO:0008006" key="4">
    <source>
        <dbReference type="Google" id="ProtNLM"/>
    </source>
</evidence>
<protein>
    <recommendedName>
        <fullName evidence="4">DUF1045 domain-containing protein</fullName>
    </recommendedName>
</protein>
<dbReference type="Gene3D" id="3.90.1140.10">
    <property type="entry name" value="Cyclic phosphodiesterase"/>
    <property type="match status" value="1"/>
</dbReference>
<dbReference type="SUPFAM" id="SSF55144">
    <property type="entry name" value="LigT-like"/>
    <property type="match status" value="1"/>
</dbReference>
<gene>
    <name evidence="2" type="ORF">DI555_03670</name>
</gene>
<dbReference type="InterPro" id="IPR009097">
    <property type="entry name" value="Cyclic_Pdiesterase"/>
</dbReference>
<comment type="caution">
    <text evidence="2">The sequence shown here is derived from an EMBL/GenBank/DDBJ whole genome shotgun (WGS) entry which is preliminary data.</text>
</comment>
<feature type="chain" id="PRO_5015997562" description="DUF1045 domain-containing protein" evidence="1">
    <location>
        <begin position="22"/>
        <end position="226"/>
    </location>
</feature>
<dbReference type="AlphaFoldDB" id="A0A2W5QYK1"/>
<name>A0A2W5QYK1_9SPHN</name>
<evidence type="ECO:0000313" key="3">
    <source>
        <dbReference type="Proteomes" id="UP000249082"/>
    </source>
</evidence>
<proteinExistence type="predicted"/>
<dbReference type="EMBL" id="QFPX01000003">
    <property type="protein sequence ID" value="PZQ56470.1"/>
    <property type="molecule type" value="Genomic_DNA"/>
</dbReference>
<keyword evidence="1" id="KW-0732">Signal</keyword>
<organism evidence="2 3">
    <name type="scientific">Novosphingobium pentaromativorans</name>
    <dbReference type="NCBI Taxonomy" id="205844"/>
    <lineage>
        <taxon>Bacteria</taxon>
        <taxon>Pseudomonadati</taxon>
        <taxon>Pseudomonadota</taxon>
        <taxon>Alphaproteobacteria</taxon>
        <taxon>Sphingomonadales</taxon>
        <taxon>Sphingomonadaceae</taxon>
        <taxon>Novosphingobium</taxon>
    </lineage>
</organism>
<sequence>MLRCFIPVFLAAASIAVPARAEDPVSIDIYAIPSPPVVEAVAKASRDLAKHGMTTFHAKGQAAHVTLYLTRFPADAEARLKAAVADAVKDCRAIPLTVEGTQRTASNWLFLRVDRSPALQRLADLVTLTAEPFRDHAVSAPIWMRDYPEKLPAFERYGSPNVFMQFDPHLTLLANETSPGLAAFMAEAEKNPPKATGQVAGIGIGVVDANGQMVKTLAEFPCAKQP</sequence>
<evidence type="ECO:0000256" key="1">
    <source>
        <dbReference type="SAM" id="SignalP"/>
    </source>
</evidence>
<feature type="signal peptide" evidence="1">
    <location>
        <begin position="1"/>
        <end position="21"/>
    </location>
</feature>